<keyword evidence="1" id="KW-0472">Membrane</keyword>
<feature type="domain" description="DUF7075" evidence="3">
    <location>
        <begin position="257"/>
        <end position="553"/>
    </location>
</feature>
<protein>
    <recommendedName>
        <fullName evidence="6">O-fucosyltransferase family protein</fullName>
    </recommendedName>
</protein>
<dbReference type="GO" id="GO:0005794">
    <property type="term" value="C:Golgi apparatus"/>
    <property type="evidence" value="ECO:0007669"/>
    <property type="project" value="TreeGrafter"/>
</dbReference>
<dbReference type="PANTHER" id="PTHR31469:SF4">
    <property type="entry name" value="O-FUCOSYLTRANSFERASE FAMILY PROTEIN"/>
    <property type="match status" value="1"/>
</dbReference>
<keyword evidence="1" id="KW-1133">Transmembrane helix</keyword>
<evidence type="ECO:0000259" key="2">
    <source>
        <dbReference type="Pfam" id="PF23269"/>
    </source>
</evidence>
<proteinExistence type="predicted"/>
<reference evidence="4" key="1">
    <citation type="submission" date="2021-08" db="EMBL/GenBank/DDBJ databases">
        <title>WGS assembly of Ceratopteris richardii.</title>
        <authorList>
            <person name="Marchant D.B."/>
            <person name="Chen G."/>
            <person name="Jenkins J."/>
            <person name="Shu S."/>
            <person name="Leebens-Mack J."/>
            <person name="Grimwood J."/>
            <person name="Schmutz J."/>
            <person name="Soltis P."/>
            <person name="Soltis D."/>
            <person name="Chen Z.-H."/>
        </authorList>
    </citation>
    <scope>NUCLEOTIDE SEQUENCE</scope>
    <source>
        <strain evidence="4">Whitten #5841</strain>
        <tissue evidence="4">Leaf</tissue>
    </source>
</reference>
<dbReference type="PANTHER" id="PTHR31469">
    <property type="entry name" value="OS07G0633600 PROTEIN"/>
    <property type="match status" value="1"/>
</dbReference>
<comment type="caution">
    <text evidence="4">The sequence shown here is derived from an EMBL/GenBank/DDBJ whole genome shotgun (WGS) entry which is preliminary data.</text>
</comment>
<feature type="domain" description="DUF7074" evidence="2">
    <location>
        <begin position="122"/>
        <end position="206"/>
    </location>
</feature>
<evidence type="ECO:0008006" key="6">
    <source>
        <dbReference type="Google" id="ProtNLM"/>
    </source>
</evidence>
<dbReference type="InterPro" id="IPR055503">
    <property type="entry name" value="DUF7075"/>
</dbReference>
<evidence type="ECO:0000259" key="3">
    <source>
        <dbReference type="Pfam" id="PF23272"/>
    </source>
</evidence>
<dbReference type="InterPro" id="IPR055502">
    <property type="entry name" value="DUF7074"/>
</dbReference>
<dbReference type="OrthoDB" id="2015179at2759"/>
<dbReference type="Pfam" id="PF23269">
    <property type="entry name" value="DUF7074"/>
    <property type="match status" value="1"/>
</dbReference>
<evidence type="ECO:0000256" key="1">
    <source>
        <dbReference type="SAM" id="Phobius"/>
    </source>
</evidence>
<evidence type="ECO:0000313" key="5">
    <source>
        <dbReference type="Proteomes" id="UP000825935"/>
    </source>
</evidence>
<keyword evidence="5" id="KW-1185">Reference proteome</keyword>
<feature type="transmembrane region" description="Helical" evidence="1">
    <location>
        <begin position="12"/>
        <end position="33"/>
    </location>
</feature>
<accession>A0A8T2SC01</accession>
<keyword evidence="1" id="KW-0812">Transmembrane</keyword>
<dbReference type="AlphaFoldDB" id="A0A8T2SC01"/>
<evidence type="ECO:0000313" key="4">
    <source>
        <dbReference type="EMBL" id="KAH7315496.1"/>
    </source>
</evidence>
<gene>
    <name evidence="4" type="ORF">KP509_21G051800</name>
</gene>
<name>A0A8T2SC01_CERRI</name>
<sequence length="568" mass="64583">MKSSVGQQVVKVLSNAMFGLFMLGVLVFTVISVRYQPPDPWLEPGQAVTELVLNAVMPNSTFQIDESVLRTGEDFSLSPADNVTVSMFEEAAITEVQTTSVFNAIQGDEKTADAPICSSQDTPINCSDPAVLNAIINYNLEHFPDLSFFSYYPAVKGPSDDQCDAAWKFRAKKEKSWRMYKDFRRFTLTVSEACNVSVVDAGGWHSGKYAKHLIPRKRGSRKSKRKFEAALASLEKNVTVMEEAEVIEDSVDKADVSTFQQHKYLFYARGGDHCKKMSHYLWSFLCALGEAQYLNRALVLDLNLCLSSSNNPGHADEDGKDFRFYFDFAHLKDSGAVIEQKAFLTEWEMWNQRHPKHQASFREVVGNSVTPMDLQQDTSTIIMRKFELPEPDNYWYRVCEGETENVVQRPWHLLWKSKRIMDVVNAICGQMEWDFDAIHVVRGEKARNKDLWPNLDSDTTPESLVAKLSDEIDTNRYLYIATDEREPGYFDAVKDTFKQARTLDDFSALWAEGSAWYNQTLELTGGIPVEFDGYMRAEVDTEVILRAKKKLETFGFLTKDCKDGISTC</sequence>
<dbReference type="EMBL" id="CM035426">
    <property type="protein sequence ID" value="KAH7315496.1"/>
    <property type="molecule type" value="Genomic_DNA"/>
</dbReference>
<dbReference type="Pfam" id="PF23272">
    <property type="entry name" value="DUF7075"/>
    <property type="match status" value="1"/>
</dbReference>
<organism evidence="4 5">
    <name type="scientific">Ceratopteris richardii</name>
    <name type="common">Triangle waterfern</name>
    <dbReference type="NCBI Taxonomy" id="49495"/>
    <lineage>
        <taxon>Eukaryota</taxon>
        <taxon>Viridiplantae</taxon>
        <taxon>Streptophyta</taxon>
        <taxon>Embryophyta</taxon>
        <taxon>Tracheophyta</taxon>
        <taxon>Polypodiopsida</taxon>
        <taxon>Polypodiidae</taxon>
        <taxon>Polypodiales</taxon>
        <taxon>Pteridineae</taxon>
        <taxon>Pteridaceae</taxon>
        <taxon>Parkerioideae</taxon>
        <taxon>Ceratopteris</taxon>
    </lineage>
</organism>
<dbReference type="Proteomes" id="UP000825935">
    <property type="component" value="Chromosome 21"/>
</dbReference>
<dbReference type="OMA" id="WRFRSKK"/>